<dbReference type="InterPro" id="IPR011043">
    <property type="entry name" value="Gal_Oxase/kelch_b-propeller"/>
</dbReference>
<evidence type="ECO:0000256" key="1">
    <source>
        <dbReference type="ARBA" id="ARBA00022443"/>
    </source>
</evidence>
<keyword evidence="5" id="KW-0732">Signal</keyword>
<protein>
    <submittedName>
        <fullName evidence="7">Cellular morphogenesis protein</fullName>
    </submittedName>
</protein>
<dbReference type="PANTHER" id="PTHR31778:SF2">
    <property type="entry name" value="BUD SITE SELECTION PROTEIN RAX2"/>
    <property type="match status" value="1"/>
</dbReference>
<evidence type="ECO:0000256" key="4">
    <source>
        <dbReference type="SAM" id="Phobius"/>
    </source>
</evidence>
<feature type="compositionally biased region" description="Polar residues" evidence="3">
    <location>
        <begin position="1586"/>
        <end position="1605"/>
    </location>
</feature>
<dbReference type="PANTHER" id="PTHR31778">
    <property type="entry name" value="BUD SITE SELECTION PROTEIN RAX2"/>
    <property type="match status" value="1"/>
</dbReference>
<keyword evidence="4" id="KW-1133">Transmembrane helix</keyword>
<keyword evidence="4" id="KW-0812">Transmembrane</keyword>
<evidence type="ECO:0000313" key="7">
    <source>
        <dbReference type="EMBL" id="GAN01274.1"/>
    </source>
</evidence>
<feature type="chain" id="PRO_5002215010" evidence="5">
    <location>
        <begin position="27"/>
        <end position="2031"/>
    </location>
</feature>
<sequence>MKTGLHVAFGRLGLLLLLTTINLCRASYVTHPNINFDPVGKLGISGSYNGISLYTDTEQLTQIPTSTSSVVTLSNDTLKLIASSNANGIIYDACILSDTLYIAGNFSTLKGHSVNNIASIDLTDNNQIKPLKYGLDGPVYSVYCDTAQNQLYVGGAFIAPVDTSMVKYSDSLSQFGGSVAIWKNQQWSGLPWKGVNGPVYSIAKTSTSVLFAGQFNASTDGQPYHAPATQPISLSSSGVSATNTASNSAAPGSIICADATNTKPWILSDGVNGTWQTTFLDYSVNPVLIRISNSKLENHQTNQFSIRSLADATRYQLSYLDPDTNLTKTCSTNCSLSKNTNVLYQDFRITNISLTNGIAIDIHSWYGVGGGLASVKVFQSEIFAYAVDASASNMCASTTATTNSNSTTLPRILSQGNWTVSNTSIPYLTLPVTKSDLSSPPSVTFYPNLAESGLYEVLLYSPACSGSECSKRTDVDVFISTSASQTSNVTLAPSSTATSQSIFSGYFDVSANFTPSVKVALAKNASFSESASMTLVAHAVQFIKNPSVDVLASVIQYNVSQSAVSATSIPWGKLADNIPSQSIVKSMDVLQDTIYMAGNFSGSDKSNNKYTNIVQYDASARQLKALPNQGFNGPVESIVCTDTVVDYLANVARYNMQAGIWSALNAGVDGPVLAMSWSKDKQSIIVSGAFSQLLKTTHDASQTRAAAGTALWSTGLQQWTTSTDTPYMSGTVYAAVRYNSNDYYMGSLKSMQRYQFNDMSFISNDNTITSPFDTMHPEGSISAGVLYASATPTTLAKRDTSNGSTSMIFGGQFTLPGQQTIQNIAIYDNGAWSGVEGADWQGAVHSMAVHHDLLYVGGRFTGPSSHDLAIFDLTKKSLSLTPDIKTSDGSPASVNIVRHIAPRNTIVIGGNFTSVGSLSCACICSLDIDSLQWSSLGLGLVGQVQDVQWINGKLVATGNISLNNSPLTIAEYDYEKSTWGPFGTANLPGPSSTLSFDNNTQHVYVSGQANDASASTYIRVWDGQQFITPKTELGPGSSISGLSMLPMTTTNASSQNALLVSGFINLGTLGNVSAAFFDGDNWTPYLVTASANGDMSRSALNSVFYLEQIPFIAPSKNKGSMPTPLVILVSIAISLGIVFLIVLCSMLVVYIKRKRDSKINPQSNPGAYYGKPPRTPESLLAALKAAAAPEGDDHDRDEKEDGGRYLQQPENQQLYNMSRSISQEHLHEQSLTPFNPMATGGVAAMTTARAAPVPPTAHSRSYSQQQQQLQYNNMFGNTTAVNHNQGQQDFVNKGIATGVVGATAAAAAAASNGSHQHHDAARPESYARPYSEIQRDSNTNSFYNNQYTNAKEMSEIPSRYSPFNPFRNSEIGAAIAGGAAGAATGTAAVAAAGSNKNNASTSTERQPQTVTYSNMAPPETSSMAVTPLPESVRWTNASPAAAAAMSSAAVKPISLVGTSDGSSSLVDPVYGPGASADKVDKVRWTNAPNSQLALSSAVVTPIVSSLENRSVNNQSAQNSYLSPHTTTPLPSSKSSAANAFHQTAPSSSTTTSNVRWTNFNADEAVGVATIGPVSSDAVDDTVYPSGKSSALSNPSISNTIQSGEDFSNDPDIVRWTTAPSADKNKATATIAPVEPSESHALSSIGKSQPYKASLSSLAYPYNVDTPTTEESSRHLEVAGAAALGAGAAGYTVYHHAKNDSTSSADRVINTNAFRLSDAGSLAPIDTTSLGYAFNKDTGRQEPLSPDSAVRWKTANVGSPIETVHVPHILEPASALVTRRSANQQDEHQDERDTALENYYNNPQSVAPATKSNKYKPVVNESHYTSAVSTSSSGNAEMNEPIGRKSEAIDDLIASRDLNALSVLIDEEVPTTSASIVPRLQQQEESPVPQLMTVPTPSRSTPSPSGVNAIDGRAASKRMVEEYLTSKKTPAASDDSKKSKYKSDFTSVMAAAIKNNADSPVATEEKPHLYYAKFDFSAREHGELGFEKADPIIVVDSSDDIWWMGYKADKSDGSFIQGVFPSNYVEIAVAIR</sequence>
<feature type="region of interest" description="Disordered" evidence="3">
    <location>
        <begin position="1514"/>
        <end position="1554"/>
    </location>
</feature>
<dbReference type="InterPro" id="IPR048265">
    <property type="entry name" value="Rax2-like_third"/>
</dbReference>
<feature type="region of interest" description="Disordered" evidence="3">
    <location>
        <begin position="1185"/>
        <end position="1211"/>
    </location>
</feature>
<dbReference type="SMART" id="SM00326">
    <property type="entry name" value="SH3"/>
    <property type="match status" value="1"/>
</dbReference>
<evidence type="ECO:0000256" key="3">
    <source>
        <dbReference type="SAM" id="MobiDB-lite"/>
    </source>
</evidence>
<feature type="region of interest" description="Disordered" evidence="3">
    <location>
        <begin position="1394"/>
        <end position="1424"/>
    </location>
</feature>
<keyword evidence="8" id="KW-1185">Reference proteome</keyword>
<dbReference type="SUPFAM" id="SSF75011">
    <property type="entry name" value="3-carboxy-cis,cis-mucoante lactonizing enzyme"/>
    <property type="match status" value="1"/>
</dbReference>
<dbReference type="InterPro" id="IPR036028">
    <property type="entry name" value="SH3-like_dom_sf"/>
</dbReference>
<dbReference type="Proteomes" id="UP000053815">
    <property type="component" value="Unassembled WGS sequence"/>
</dbReference>
<keyword evidence="4" id="KW-0472">Membrane</keyword>
<dbReference type="Pfam" id="PF20843">
    <property type="entry name" value="Rax2_3"/>
    <property type="match status" value="1"/>
</dbReference>
<dbReference type="OrthoDB" id="2503993at2759"/>
<feature type="compositionally biased region" description="Basic and acidic residues" evidence="3">
    <location>
        <begin position="1191"/>
        <end position="1203"/>
    </location>
</feature>
<dbReference type="Pfam" id="PF00018">
    <property type="entry name" value="SH3_1"/>
    <property type="match status" value="1"/>
</dbReference>
<dbReference type="Pfam" id="PF20842">
    <property type="entry name" value="Rax2_2"/>
    <property type="match status" value="1"/>
</dbReference>
<evidence type="ECO:0000256" key="5">
    <source>
        <dbReference type="SAM" id="SignalP"/>
    </source>
</evidence>
<feature type="signal peptide" evidence="5">
    <location>
        <begin position="1"/>
        <end position="26"/>
    </location>
</feature>
<dbReference type="GO" id="GO:1902929">
    <property type="term" value="C:plasma membrane of growing cell tip"/>
    <property type="evidence" value="ECO:0007669"/>
    <property type="project" value="TreeGrafter"/>
</dbReference>
<reference evidence="7" key="1">
    <citation type="submission" date="2014-09" db="EMBL/GenBank/DDBJ databases">
        <title>Draft genome sequence of an oleaginous Mucoromycotina fungus Mucor ambiguus NBRC6742.</title>
        <authorList>
            <person name="Takeda I."/>
            <person name="Yamane N."/>
            <person name="Morita T."/>
            <person name="Tamano K."/>
            <person name="Machida M."/>
            <person name="Baker S."/>
            <person name="Koike H."/>
        </authorList>
    </citation>
    <scope>NUCLEOTIDE SEQUENCE</scope>
    <source>
        <strain evidence="7">NBRC 6742</strain>
    </source>
</reference>
<name>A0A0C9M4N4_9FUNG</name>
<dbReference type="PROSITE" id="PS50002">
    <property type="entry name" value="SH3"/>
    <property type="match status" value="1"/>
</dbReference>
<dbReference type="SUPFAM" id="SSF50965">
    <property type="entry name" value="Galactose oxidase, central domain"/>
    <property type="match status" value="1"/>
</dbReference>
<dbReference type="InterPro" id="IPR001452">
    <property type="entry name" value="SH3_domain"/>
</dbReference>
<feature type="compositionally biased region" description="Low complexity" evidence="3">
    <location>
        <begin position="1894"/>
        <end position="1904"/>
    </location>
</feature>
<feature type="domain" description="SH3" evidence="6">
    <location>
        <begin position="1964"/>
        <end position="2029"/>
    </location>
</feature>
<evidence type="ECO:0000313" key="8">
    <source>
        <dbReference type="Proteomes" id="UP000053815"/>
    </source>
</evidence>
<dbReference type="Gene3D" id="2.30.30.40">
    <property type="entry name" value="SH3 Domains"/>
    <property type="match status" value="1"/>
</dbReference>
<dbReference type="STRING" id="91626.A0A0C9M4N4"/>
<dbReference type="Gene3D" id="2.120.10.80">
    <property type="entry name" value="Kelch-type beta propeller"/>
    <property type="match status" value="1"/>
</dbReference>
<evidence type="ECO:0000259" key="6">
    <source>
        <dbReference type="PROSITE" id="PS50002"/>
    </source>
</evidence>
<dbReference type="Pfam" id="PF12768">
    <property type="entry name" value="Rax2"/>
    <property type="match status" value="1"/>
</dbReference>
<proteinExistence type="predicted"/>
<accession>A0A0C9M4N4</accession>
<feature type="region of interest" description="Disordered" evidence="3">
    <location>
        <begin position="1881"/>
        <end position="1909"/>
    </location>
</feature>
<keyword evidence="1 2" id="KW-0728">SH3 domain</keyword>
<feature type="transmembrane region" description="Helical" evidence="4">
    <location>
        <begin position="1125"/>
        <end position="1151"/>
    </location>
</feature>
<dbReference type="InterPro" id="IPR048266">
    <property type="entry name" value="Rax2-like_second"/>
</dbReference>
<dbReference type="SUPFAM" id="SSF50044">
    <property type="entry name" value="SH3-domain"/>
    <property type="match status" value="1"/>
</dbReference>
<dbReference type="InterPro" id="IPR024982">
    <property type="entry name" value="Rax2-like_C"/>
</dbReference>
<organism evidence="7">
    <name type="scientific">Mucor ambiguus</name>
    <dbReference type="NCBI Taxonomy" id="91626"/>
    <lineage>
        <taxon>Eukaryota</taxon>
        <taxon>Fungi</taxon>
        <taxon>Fungi incertae sedis</taxon>
        <taxon>Mucoromycota</taxon>
        <taxon>Mucoromycotina</taxon>
        <taxon>Mucoromycetes</taxon>
        <taxon>Mucorales</taxon>
        <taxon>Mucorineae</taxon>
        <taxon>Mucoraceae</taxon>
        <taxon>Mucor</taxon>
    </lineage>
</organism>
<dbReference type="EMBL" id="DF836295">
    <property type="protein sequence ID" value="GAN01274.1"/>
    <property type="molecule type" value="Genomic_DNA"/>
</dbReference>
<evidence type="ECO:0000256" key="2">
    <source>
        <dbReference type="PROSITE-ProRule" id="PRU00192"/>
    </source>
</evidence>
<dbReference type="InterPro" id="IPR015915">
    <property type="entry name" value="Kelch-typ_b-propeller"/>
</dbReference>
<gene>
    <name evidence="7" type="ORF">MAM1_0006c00707</name>
</gene>
<feature type="region of interest" description="Disordered" evidence="3">
    <location>
        <begin position="1583"/>
        <end position="1609"/>
    </location>
</feature>